<organism evidence="3 4">
    <name type="scientific">Phyllosticta citribraziliensis</name>
    <dbReference type="NCBI Taxonomy" id="989973"/>
    <lineage>
        <taxon>Eukaryota</taxon>
        <taxon>Fungi</taxon>
        <taxon>Dikarya</taxon>
        <taxon>Ascomycota</taxon>
        <taxon>Pezizomycotina</taxon>
        <taxon>Dothideomycetes</taxon>
        <taxon>Dothideomycetes incertae sedis</taxon>
        <taxon>Botryosphaeriales</taxon>
        <taxon>Phyllostictaceae</taxon>
        <taxon>Phyllosticta</taxon>
    </lineage>
</organism>
<feature type="compositionally biased region" description="Polar residues" evidence="1">
    <location>
        <begin position="184"/>
        <end position="194"/>
    </location>
</feature>
<evidence type="ECO:0000313" key="3">
    <source>
        <dbReference type="EMBL" id="KAK7535800.1"/>
    </source>
</evidence>
<dbReference type="RefSeq" id="XP_066654216.1">
    <property type="nucleotide sequence ID" value="XM_066800425.1"/>
</dbReference>
<evidence type="ECO:0000313" key="4">
    <source>
        <dbReference type="Proteomes" id="UP001360953"/>
    </source>
</evidence>
<accession>A0ABR1LP71</accession>
<dbReference type="GeneID" id="92033331"/>
<protein>
    <submittedName>
        <fullName evidence="3">Uncharacterized protein</fullName>
    </submittedName>
</protein>
<keyword evidence="2" id="KW-0812">Transmembrane</keyword>
<gene>
    <name evidence="3" type="ORF">J3D65DRAFT_626290</name>
</gene>
<feature type="region of interest" description="Disordered" evidence="1">
    <location>
        <begin position="75"/>
        <end position="102"/>
    </location>
</feature>
<feature type="transmembrane region" description="Helical" evidence="2">
    <location>
        <begin position="6"/>
        <end position="33"/>
    </location>
</feature>
<keyword evidence="4" id="KW-1185">Reference proteome</keyword>
<evidence type="ECO:0000256" key="2">
    <source>
        <dbReference type="SAM" id="Phobius"/>
    </source>
</evidence>
<dbReference type="Proteomes" id="UP001360953">
    <property type="component" value="Unassembled WGS sequence"/>
</dbReference>
<keyword evidence="2" id="KW-0472">Membrane</keyword>
<evidence type="ECO:0000256" key="1">
    <source>
        <dbReference type="SAM" id="MobiDB-lite"/>
    </source>
</evidence>
<reference evidence="3 4" key="1">
    <citation type="submission" date="2024-04" db="EMBL/GenBank/DDBJ databases">
        <title>Phyllosticta paracitricarpa is synonymous to the EU quarantine fungus P. citricarpa based on phylogenomic analyses.</title>
        <authorList>
            <consortium name="Lawrence Berkeley National Laboratory"/>
            <person name="Van ingen-buijs V.A."/>
            <person name="Van westerhoven A.C."/>
            <person name="Haridas S."/>
            <person name="Skiadas P."/>
            <person name="Martin F."/>
            <person name="Groenewald J.Z."/>
            <person name="Crous P.W."/>
            <person name="Seidl M.F."/>
        </authorList>
    </citation>
    <scope>NUCLEOTIDE SEQUENCE [LARGE SCALE GENOMIC DNA]</scope>
    <source>
        <strain evidence="3 4">CPC 17464</strain>
    </source>
</reference>
<feature type="region of interest" description="Disordered" evidence="1">
    <location>
        <begin position="135"/>
        <end position="194"/>
    </location>
</feature>
<keyword evidence="2" id="KW-1133">Transmembrane helix</keyword>
<proteinExistence type="predicted"/>
<dbReference type="EMBL" id="JBBPEH010000007">
    <property type="protein sequence ID" value="KAK7535800.1"/>
    <property type="molecule type" value="Genomic_DNA"/>
</dbReference>
<comment type="caution">
    <text evidence="3">The sequence shown here is derived from an EMBL/GenBank/DDBJ whole genome shotgun (WGS) entry which is preliminary data.</text>
</comment>
<sequence length="194" mass="21744">MGQSNHQLAIILGSVLGGTATLLVIGCVFAYVVHRRRTNGSIIARAVTPLDDAEFESWRRPSKQIQWREKYSILPEKPPPALTRMPPSSRQNRRSRTSNSLIITEKDLEDVPAYTYRPKPLPTTNGVRPAHVRNMSSMSLRDRPPTPFSQKDGIAHMRTHSASARSTRVHHPSVSEASDFDFGFQQTASPFDKI</sequence>
<name>A0ABR1LP71_9PEZI</name>